<dbReference type="OrthoDB" id="3712212at2759"/>
<feature type="region of interest" description="Disordered" evidence="1">
    <location>
        <begin position="17"/>
        <end position="36"/>
    </location>
</feature>
<dbReference type="AlphaFoldDB" id="A0A9P4MNV0"/>
<organism evidence="2 3">
    <name type="scientific">Delitschia confertaspora ATCC 74209</name>
    <dbReference type="NCBI Taxonomy" id="1513339"/>
    <lineage>
        <taxon>Eukaryota</taxon>
        <taxon>Fungi</taxon>
        <taxon>Dikarya</taxon>
        <taxon>Ascomycota</taxon>
        <taxon>Pezizomycotina</taxon>
        <taxon>Dothideomycetes</taxon>
        <taxon>Pleosporomycetidae</taxon>
        <taxon>Pleosporales</taxon>
        <taxon>Delitschiaceae</taxon>
        <taxon>Delitschia</taxon>
    </lineage>
</organism>
<accession>A0A9P4MNV0</accession>
<evidence type="ECO:0000313" key="3">
    <source>
        <dbReference type="Proteomes" id="UP000799536"/>
    </source>
</evidence>
<keyword evidence="3" id="KW-1185">Reference proteome</keyword>
<evidence type="ECO:0000256" key="1">
    <source>
        <dbReference type="SAM" id="MobiDB-lite"/>
    </source>
</evidence>
<gene>
    <name evidence="2" type="ORF">GQ43DRAFT_444168</name>
</gene>
<sequence length="254" mass="28494">MDHANALLSVRFGWTAGPANSTENQPNSNGNEALPSTPPLFPASSDFLKNKRFAACQNTLYHQLECGHRIRTDLVEDCGANCIEATNHTPFFCETCLETEYRRIWIQIQSQHNAQYPPLETMVKGQYDQWYAEFRQLELQYETDRASHVISMKRQTRPSNRCMDAEPSMEELAIAQEIEALSLAMGLQSAHEPETTTSHLVNHTSLPSDSAEQLHWALGQLDLGRGSCGAEIPQTNGTQASPVIDENTQWVFRG</sequence>
<evidence type="ECO:0000313" key="2">
    <source>
        <dbReference type="EMBL" id="KAF2197541.1"/>
    </source>
</evidence>
<reference evidence="2" key="1">
    <citation type="journal article" date="2020" name="Stud. Mycol.">
        <title>101 Dothideomycetes genomes: a test case for predicting lifestyles and emergence of pathogens.</title>
        <authorList>
            <person name="Haridas S."/>
            <person name="Albert R."/>
            <person name="Binder M."/>
            <person name="Bloem J."/>
            <person name="Labutti K."/>
            <person name="Salamov A."/>
            <person name="Andreopoulos B."/>
            <person name="Baker S."/>
            <person name="Barry K."/>
            <person name="Bills G."/>
            <person name="Bluhm B."/>
            <person name="Cannon C."/>
            <person name="Castanera R."/>
            <person name="Culley D."/>
            <person name="Daum C."/>
            <person name="Ezra D."/>
            <person name="Gonzalez J."/>
            <person name="Henrissat B."/>
            <person name="Kuo A."/>
            <person name="Liang C."/>
            <person name="Lipzen A."/>
            <person name="Lutzoni F."/>
            <person name="Magnuson J."/>
            <person name="Mondo S."/>
            <person name="Nolan M."/>
            <person name="Ohm R."/>
            <person name="Pangilinan J."/>
            <person name="Park H.-J."/>
            <person name="Ramirez L."/>
            <person name="Alfaro M."/>
            <person name="Sun H."/>
            <person name="Tritt A."/>
            <person name="Yoshinaga Y."/>
            <person name="Zwiers L.-H."/>
            <person name="Turgeon B."/>
            <person name="Goodwin S."/>
            <person name="Spatafora J."/>
            <person name="Crous P."/>
            <person name="Grigoriev I."/>
        </authorList>
    </citation>
    <scope>NUCLEOTIDE SEQUENCE</scope>
    <source>
        <strain evidence="2">ATCC 74209</strain>
    </source>
</reference>
<name>A0A9P4MNV0_9PLEO</name>
<proteinExistence type="predicted"/>
<dbReference type="EMBL" id="ML994224">
    <property type="protein sequence ID" value="KAF2197541.1"/>
    <property type="molecule type" value="Genomic_DNA"/>
</dbReference>
<protein>
    <submittedName>
        <fullName evidence="2">Uncharacterized protein</fullName>
    </submittedName>
</protein>
<dbReference type="Proteomes" id="UP000799536">
    <property type="component" value="Unassembled WGS sequence"/>
</dbReference>
<comment type="caution">
    <text evidence="2">The sequence shown here is derived from an EMBL/GenBank/DDBJ whole genome shotgun (WGS) entry which is preliminary data.</text>
</comment>
<feature type="compositionally biased region" description="Polar residues" evidence="1">
    <location>
        <begin position="18"/>
        <end position="31"/>
    </location>
</feature>